<keyword evidence="1" id="KW-0812">Transmembrane</keyword>
<feature type="transmembrane region" description="Helical" evidence="1">
    <location>
        <begin position="71"/>
        <end position="94"/>
    </location>
</feature>
<sequence length="162" mass="17451">MRLLGRVASPQVAVAVLTAITGVYMGLVVFGNITDYGTNRAFVEHVFAMDTTFRSPATMYRAITDQTVVTVAYVLIIAWEAATALVLLGGAVAWARGRAVARRLSALGWLMQVLLFGGGFIAIGGEWFQMWQSSDWNGLNAAFQNLVIASVGLILVHRSTAD</sequence>
<comment type="caution">
    <text evidence="2">The sequence shown here is derived from an EMBL/GenBank/DDBJ whole genome shotgun (WGS) entry which is preliminary data.</text>
</comment>
<dbReference type="Pfam" id="PF09933">
    <property type="entry name" value="DUF2165"/>
    <property type="match status" value="1"/>
</dbReference>
<dbReference type="InterPro" id="IPR018681">
    <property type="entry name" value="DUF2165_transmembrane"/>
</dbReference>
<feature type="transmembrane region" description="Helical" evidence="1">
    <location>
        <begin position="136"/>
        <end position="156"/>
    </location>
</feature>
<feature type="transmembrane region" description="Helical" evidence="1">
    <location>
        <begin position="12"/>
        <end position="33"/>
    </location>
</feature>
<reference evidence="2 3" key="1">
    <citation type="submission" date="2018-10" db="EMBL/GenBank/DDBJ databases">
        <title>Sequencing the genomes of 1000 actinobacteria strains.</title>
        <authorList>
            <person name="Klenk H.-P."/>
        </authorList>
    </citation>
    <scope>NUCLEOTIDE SEQUENCE [LARGE SCALE GENOMIC DNA]</scope>
    <source>
        <strain evidence="2 3">DSM 43800</strain>
    </source>
</reference>
<keyword evidence="1" id="KW-0472">Membrane</keyword>
<organism evidence="2 3">
    <name type="scientific">Saccharothrix australiensis</name>
    <dbReference type="NCBI Taxonomy" id="2072"/>
    <lineage>
        <taxon>Bacteria</taxon>
        <taxon>Bacillati</taxon>
        <taxon>Actinomycetota</taxon>
        <taxon>Actinomycetes</taxon>
        <taxon>Pseudonocardiales</taxon>
        <taxon>Pseudonocardiaceae</taxon>
        <taxon>Saccharothrix</taxon>
    </lineage>
</organism>
<feature type="transmembrane region" description="Helical" evidence="1">
    <location>
        <begin position="106"/>
        <end position="124"/>
    </location>
</feature>
<proteinExistence type="predicted"/>
<dbReference type="OrthoDB" id="7618855at2"/>
<protein>
    <submittedName>
        <fullName evidence="2">Putative small integral membrane protein</fullName>
    </submittedName>
</protein>
<evidence type="ECO:0000256" key="1">
    <source>
        <dbReference type="SAM" id="Phobius"/>
    </source>
</evidence>
<dbReference type="Proteomes" id="UP000282084">
    <property type="component" value="Unassembled WGS sequence"/>
</dbReference>
<keyword evidence="1" id="KW-1133">Transmembrane helix</keyword>
<dbReference type="EMBL" id="RBXO01000001">
    <property type="protein sequence ID" value="RKT52394.1"/>
    <property type="molecule type" value="Genomic_DNA"/>
</dbReference>
<name>A0A495VT41_9PSEU</name>
<evidence type="ECO:0000313" key="2">
    <source>
        <dbReference type="EMBL" id="RKT52394.1"/>
    </source>
</evidence>
<keyword evidence="3" id="KW-1185">Reference proteome</keyword>
<gene>
    <name evidence="2" type="ORF">C8E97_0904</name>
</gene>
<accession>A0A495VT41</accession>
<evidence type="ECO:0000313" key="3">
    <source>
        <dbReference type="Proteomes" id="UP000282084"/>
    </source>
</evidence>
<dbReference type="RefSeq" id="WP_121001915.1">
    <property type="nucleotide sequence ID" value="NZ_RBXO01000001.1"/>
</dbReference>
<dbReference type="AlphaFoldDB" id="A0A495VT41"/>